<dbReference type="PANTHER" id="PTHR24020">
    <property type="entry name" value="COLLAGEN ALPHA"/>
    <property type="match status" value="1"/>
</dbReference>
<dbReference type="InterPro" id="IPR036465">
    <property type="entry name" value="vWFA_dom_sf"/>
</dbReference>
<protein>
    <submittedName>
        <fullName evidence="5">VWFA domain-containing protein</fullName>
    </submittedName>
</protein>
<feature type="domain" description="VWFA" evidence="3">
    <location>
        <begin position="187"/>
        <end position="365"/>
    </location>
</feature>
<dbReference type="WBParaSite" id="PSAMB.scaffold2776size21347.g19084.t1">
    <property type="protein sequence ID" value="PSAMB.scaffold2776size21347.g19084.t1"/>
    <property type="gene ID" value="PSAMB.scaffold2776size21347.g19084"/>
</dbReference>
<feature type="chain" id="PRO_5036695948" evidence="2">
    <location>
        <begin position="18"/>
        <end position="562"/>
    </location>
</feature>
<dbReference type="SUPFAM" id="SSF53300">
    <property type="entry name" value="vWA-like"/>
    <property type="match status" value="1"/>
</dbReference>
<feature type="transmembrane region" description="Helical" evidence="1">
    <location>
        <begin position="525"/>
        <end position="547"/>
    </location>
</feature>
<dbReference type="InterPro" id="IPR050525">
    <property type="entry name" value="ECM_Assembly_Org"/>
</dbReference>
<sequence length="562" mass="61933">MSVFLLAVFCLIRSTSGQFDGITLTGAYGQAVTHAAIRELQDSCIFSNDRQLMRRLSWVTTSFGNDPATFVQNINGLWGMSEEAFNRTKNPAWFNNRYSQILADIKSEFGIDYQKLEWRNGAILVPIEAAIAERMFIESLNLTIPYEVEQQAQLWRQYFAPERNVSEQVFIEQVALMPNVCRSVGADVLFLMDSSGSITAPNWRIMQDFVISIIDQFPIGEDAYKFAVDVFNDGAASLITFNAYHNISTLQRLINVLPYVQGDTRTDLALVNAVTRSFTPESGMRDASRGFPRVAILITDGMSSFANRTKVAADMAKQAGIVLLTIGIADADEKELTYAASEPKCMRTFLLSNFAALVKGFPAELLAQTCQSNALLAPGDTGIAGRLQRDQYLYFHMQLNSTTGATYRVNLTEGAVTLYLSNTVSQPDEARYDYAINVTADAEGQLFLGRDQLMGGIDQSVINQVIAANNWTLIPLYASVRGTGDSNNFTLSVDQNNQPTNITVPPTDPPSTLATVQAQSPSTGILIAVIAGIVLLCLIVGAVLVYYMRYVRYTVNPNENDL</sequence>
<reference evidence="5" key="1">
    <citation type="submission" date="2022-11" db="UniProtKB">
        <authorList>
            <consortium name="WormBaseParasite"/>
        </authorList>
    </citation>
    <scope>IDENTIFICATION</scope>
</reference>
<feature type="signal peptide" evidence="2">
    <location>
        <begin position="1"/>
        <end position="17"/>
    </location>
</feature>
<evidence type="ECO:0000313" key="4">
    <source>
        <dbReference type="Proteomes" id="UP000887566"/>
    </source>
</evidence>
<accession>A0A914W0F5</accession>
<keyword evidence="1" id="KW-0812">Transmembrane</keyword>
<dbReference type="PROSITE" id="PS50234">
    <property type="entry name" value="VWFA"/>
    <property type="match status" value="1"/>
</dbReference>
<organism evidence="4 5">
    <name type="scientific">Plectus sambesii</name>
    <dbReference type="NCBI Taxonomy" id="2011161"/>
    <lineage>
        <taxon>Eukaryota</taxon>
        <taxon>Metazoa</taxon>
        <taxon>Ecdysozoa</taxon>
        <taxon>Nematoda</taxon>
        <taxon>Chromadorea</taxon>
        <taxon>Plectida</taxon>
        <taxon>Plectina</taxon>
        <taxon>Plectoidea</taxon>
        <taxon>Plectidae</taxon>
        <taxon>Plectus</taxon>
    </lineage>
</organism>
<keyword evidence="2" id="KW-0732">Signal</keyword>
<proteinExistence type="predicted"/>
<keyword evidence="1" id="KW-1133">Transmembrane helix</keyword>
<dbReference type="SMART" id="SM00327">
    <property type="entry name" value="VWA"/>
    <property type="match status" value="1"/>
</dbReference>
<dbReference type="AlphaFoldDB" id="A0A914W0F5"/>
<name>A0A914W0F5_9BILA</name>
<keyword evidence="1" id="KW-0472">Membrane</keyword>
<evidence type="ECO:0000259" key="3">
    <source>
        <dbReference type="PROSITE" id="PS50234"/>
    </source>
</evidence>
<dbReference type="PANTHER" id="PTHR24020:SF20">
    <property type="entry name" value="PH DOMAIN-CONTAINING PROTEIN"/>
    <property type="match status" value="1"/>
</dbReference>
<dbReference type="Proteomes" id="UP000887566">
    <property type="component" value="Unplaced"/>
</dbReference>
<keyword evidence="4" id="KW-1185">Reference proteome</keyword>
<dbReference type="CDD" id="cd01450">
    <property type="entry name" value="vWFA_subfamily_ECM"/>
    <property type="match status" value="1"/>
</dbReference>
<dbReference type="Pfam" id="PF00092">
    <property type="entry name" value="VWA"/>
    <property type="match status" value="1"/>
</dbReference>
<evidence type="ECO:0000256" key="2">
    <source>
        <dbReference type="SAM" id="SignalP"/>
    </source>
</evidence>
<dbReference type="Gene3D" id="3.40.50.410">
    <property type="entry name" value="von Willebrand factor, type A domain"/>
    <property type="match status" value="1"/>
</dbReference>
<dbReference type="InterPro" id="IPR002035">
    <property type="entry name" value="VWF_A"/>
</dbReference>
<evidence type="ECO:0000313" key="5">
    <source>
        <dbReference type="WBParaSite" id="PSAMB.scaffold2776size21347.g19084.t1"/>
    </source>
</evidence>
<evidence type="ECO:0000256" key="1">
    <source>
        <dbReference type="SAM" id="Phobius"/>
    </source>
</evidence>